<evidence type="ECO:0000313" key="5">
    <source>
        <dbReference type="Proteomes" id="UP000000600"/>
    </source>
</evidence>
<dbReference type="OrthoDB" id="283037at2759"/>
<evidence type="ECO:0000256" key="3">
    <source>
        <dbReference type="SAM" id="Phobius"/>
    </source>
</evidence>
<name>A0E3Y8_PARTE</name>
<keyword evidence="5" id="KW-1185">Reference proteome</keyword>
<protein>
    <submittedName>
        <fullName evidence="4">Uncharacterized protein</fullName>
    </submittedName>
</protein>
<evidence type="ECO:0000256" key="1">
    <source>
        <dbReference type="SAM" id="Coils"/>
    </source>
</evidence>
<dbReference type="Proteomes" id="UP000000600">
    <property type="component" value="Unassembled WGS sequence"/>
</dbReference>
<dbReference type="EMBL" id="CT868657">
    <property type="protein sequence ID" value="CAK90005.1"/>
    <property type="molecule type" value="Genomic_DNA"/>
</dbReference>
<keyword evidence="3" id="KW-0472">Membrane</keyword>
<feature type="region of interest" description="Disordered" evidence="2">
    <location>
        <begin position="293"/>
        <end position="319"/>
    </location>
</feature>
<feature type="transmembrane region" description="Helical" evidence="3">
    <location>
        <begin position="233"/>
        <end position="254"/>
    </location>
</feature>
<accession>A0E3Y8</accession>
<feature type="compositionally biased region" description="Low complexity" evidence="2">
    <location>
        <begin position="293"/>
        <end position="310"/>
    </location>
</feature>
<dbReference type="OMA" id="SFGCYEC"/>
<sequence length="483" mass="57034">MFESKLPFSVNTCSITSSPEKFVCINIECSEIKDQSFGCYECLIKKHKQIDQLHFEKIIEIPAFLSQIKQKSKQKNDILDKLIIDCDSKKKLVLQQIHELENFVNIDLLHQRLLQLFSTYLAKLQNEKDLIILAPDYSNQQHLKLLKFYHEDIEQYGKVITQSGIELQGEVDEILENYQIVSLQKFNKLKNQIEALKIQFNEQNQKFAQWEIQRERERQRESPFMQIVEQLKLPVIFVLSILLFLVIGHNLFYLNAQDFDSRLVLNQTQQEDLNINYTNQEYQTNYTKYTNQTSQANQTNQTSQTNQTNQDKQSKSQNTRNQQWLISEILENRRVEEFQNFTIIYDQSFNKTFTQDTYERIQKRVFWDKNDKLVCIGARENKNLRLIGCDLASEVFSITQDAYSARKSQNGEMYWYWVQSKSFGFSPNKNIALTNIDNEDLSSELRFSFGTSKNLEERRVGSQYGHKNTSQYNLVIYASKDNN</sequence>
<keyword evidence="1" id="KW-0175">Coiled coil</keyword>
<keyword evidence="3" id="KW-0812">Transmembrane</keyword>
<keyword evidence="3" id="KW-1133">Transmembrane helix</keyword>
<dbReference type="KEGG" id="ptm:GSPATT00023178001"/>
<gene>
    <name evidence="4" type="ORF">GSPATT00023178001</name>
</gene>
<evidence type="ECO:0000313" key="4">
    <source>
        <dbReference type="EMBL" id="CAK90005.1"/>
    </source>
</evidence>
<dbReference type="HOGENOM" id="CLU_481021_0_0_1"/>
<dbReference type="GeneID" id="5043187"/>
<dbReference type="InParanoid" id="A0E3Y8"/>
<reference evidence="4 5" key="1">
    <citation type="journal article" date="2006" name="Nature">
        <title>Global trends of whole-genome duplications revealed by the ciliate Paramecium tetraurelia.</title>
        <authorList>
            <consortium name="Genoscope"/>
            <person name="Aury J.-M."/>
            <person name="Jaillon O."/>
            <person name="Duret L."/>
            <person name="Noel B."/>
            <person name="Jubin C."/>
            <person name="Porcel B.M."/>
            <person name="Segurens B."/>
            <person name="Daubin V."/>
            <person name="Anthouard V."/>
            <person name="Aiach N."/>
            <person name="Arnaiz O."/>
            <person name="Billaut A."/>
            <person name="Beisson J."/>
            <person name="Blanc I."/>
            <person name="Bouhouche K."/>
            <person name="Camara F."/>
            <person name="Duharcourt S."/>
            <person name="Guigo R."/>
            <person name="Gogendeau D."/>
            <person name="Katinka M."/>
            <person name="Keller A.-M."/>
            <person name="Kissmehl R."/>
            <person name="Klotz C."/>
            <person name="Koll F."/>
            <person name="Le Moue A."/>
            <person name="Lepere C."/>
            <person name="Malinsky S."/>
            <person name="Nowacki M."/>
            <person name="Nowak J.K."/>
            <person name="Plattner H."/>
            <person name="Poulain J."/>
            <person name="Ruiz F."/>
            <person name="Serrano V."/>
            <person name="Zagulski M."/>
            <person name="Dessen P."/>
            <person name="Betermier M."/>
            <person name="Weissenbach J."/>
            <person name="Scarpelli C."/>
            <person name="Schachter V."/>
            <person name="Sperling L."/>
            <person name="Meyer E."/>
            <person name="Cohen J."/>
            <person name="Wincker P."/>
        </authorList>
    </citation>
    <scope>NUCLEOTIDE SEQUENCE [LARGE SCALE GENOMIC DNA]</scope>
    <source>
        <strain evidence="4 5">Stock d4-2</strain>
    </source>
</reference>
<feature type="coiled-coil region" evidence="1">
    <location>
        <begin position="186"/>
        <end position="220"/>
    </location>
</feature>
<dbReference type="AlphaFoldDB" id="A0E3Y8"/>
<evidence type="ECO:0000256" key="2">
    <source>
        <dbReference type="SAM" id="MobiDB-lite"/>
    </source>
</evidence>
<organism evidence="4 5">
    <name type="scientific">Paramecium tetraurelia</name>
    <dbReference type="NCBI Taxonomy" id="5888"/>
    <lineage>
        <taxon>Eukaryota</taxon>
        <taxon>Sar</taxon>
        <taxon>Alveolata</taxon>
        <taxon>Ciliophora</taxon>
        <taxon>Intramacronucleata</taxon>
        <taxon>Oligohymenophorea</taxon>
        <taxon>Peniculida</taxon>
        <taxon>Parameciidae</taxon>
        <taxon>Paramecium</taxon>
    </lineage>
</organism>
<proteinExistence type="predicted"/>
<dbReference type="RefSeq" id="XP_001457402.1">
    <property type="nucleotide sequence ID" value="XM_001457365.1"/>
</dbReference>